<evidence type="ECO:0000313" key="11">
    <source>
        <dbReference type="Proteomes" id="UP000539372"/>
    </source>
</evidence>
<dbReference type="CDD" id="cd07346">
    <property type="entry name" value="ABC_6TM_exporters"/>
    <property type="match status" value="1"/>
</dbReference>
<protein>
    <submittedName>
        <fullName evidence="10">Cyclic nucleotide-binding domain-containing protein</fullName>
    </submittedName>
</protein>
<dbReference type="InterPro" id="IPR027417">
    <property type="entry name" value="P-loop_NTPase"/>
</dbReference>
<dbReference type="GO" id="GO:0005524">
    <property type="term" value="F:ATP binding"/>
    <property type="evidence" value="ECO:0007669"/>
    <property type="project" value="InterPro"/>
</dbReference>
<keyword evidence="11" id="KW-1185">Reference proteome</keyword>
<evidence type="ECO:0000256" key="5">
    <source>
        <dbReference type="SAM" id="MobiDB-lite"/>
    </source>
</evidence>
<dbReference type="InterPro" id="IPR036640">
    <property type="entry name" value="ABC1_TM_sf"/>
</dbReference>
<feature type="domain" description="ABC transmembrane type-1" evidence="9">
    <location>
        <begin position="85"/>
        <end position="333"/>
    </location>
</feature>
<reference evidence="10 11" key="1">
    <citation type="submission" date="2020-04" db="EMBL/GenBank/DDBJ databases">
        <title>Rhodospirillaceae bacterium KN72 isolated from deep sea.</title>
        <authorList>
            <person name="Zhang D.-C."/>
        </authorList>
    </citation>
    <scope>NUCLEOTIDE SEQUENCE [LARGE SCALE GENOMIC DNA]</scope>
    <source>
        <strain evidence="10 11">KN72</strain>
    </source>
</reference>
<evidence type="ECO:0000256" key="4">
    <source>
        <dbReference type="ARBA" id="ARBA00023136"/>
    </source>
</evidence>
<dbReference type="CDD" id="cd00038">
    <property type="entry name" value="CAP_ED"/>
    <property type="match status" value="1"/>
</dbReference>
<dbReference type="PROSITE" id="PS50893">
    <property type="entry name" value="ABC_TRANSPORTER_2"/>
    <property type="match status" value="1"/>
</dbReference>
<evidence type="ECO:0000313" key="10">
    <source>
        <dbReference type="EMBL" id="NMM44730.1"/>
    </source>
</evidence>
<dbReference type="InterPro" id="IPR011527">
    <property type="entry name" value="ABC1_TM_dom"/>
</dbReference>
<evidence type="ECO:0000256" key="2">
    <source>
        <dbReference type="ARBA" id="ARBA00022692"/>
    </source>
</evidence>
<evidence type="ECO:0000259" key="7">
    <source>
        <dbReference type="PROSITE" id="PS50042"/>
    </source>
</evidence>
<dbReference type="Pfam" id="PF00664">
    <property type="entry name" value="ABC_membrane"/>
    <property type="match status" value="1"/>
</dbReference>
<dbReference type="InterPro" id="IPR014710">
    <property type="entry name" value="RmlC-like_jellyroll"/>
</dbReference>
<feature type="transmembrane region" description="Helical" evidence="6">
    <location>
        <begin position="18"/>
        <end position="35"/>
    </location>
</feature>
<gene>
    <name evidence="10" type="ORF">HH303_09590</name>
</gene>
<keyword evidence="2 6" id="KW-0812">Transmembrane</keyword>
<feature type="region of interest" description="Disordered" evidence="5">
    <location>
        <begin position="888"/>
        <end position="911"/>
    </location>
</feature>
<proteinExistence type="predicted"/>
<dbReference type="InterPro" id="IPR003439">
    <property type="entry name" value="ABC_transporter-like_ATP-bd"/>
</dbReference>
<dbReference type="InterPro" id="IPR018488">
    <property type="entry name" value="cNMP-bd_CS"/>
</dbReference>
<dbReference type="PROSITE" id="PS50929">
    <property type="entry name" value="ABC_TM1F"/>
    <property type="match status" value="1"/>
</dbReference>
<dbReference type="Gene3D" id="2.60.120.10">
    <property type="entry name" value="Jelly Rolls"/>
    <property type="match status" value="1"/>
</dbReference>
<dbReference type="SUPFAM" id="SSF52540">
    <property type="entry name" value="P-loop containing nucleoside triphosphate hydrolases"/>
    <property type="match status" value="1"/>
</dbReference>
<dbReference type="PANTHER" id="PTHR43394">
    <property type="entry name" value="ATP-DEPENDENT PERMEASE MDL1, MITOCHONDRIAL"/>
    <property type="match status" value="1"/>
</dbReference>
<dbReference type="GO" id="GO:0015421">
    <property type="term" value="F:ABC-type oligopeptide transporter activity"/>
    <property type="evidence" value="ECO:0007669"/>
    <property type="project" value="TreeGrafter"/>
</dbReference>
<dbReference type="AlphaFoldDB" id="A0A7Y0E004"/>
<evidence type="ECO:0000256" key="6">
    <source>
        <dbReference type="SAM" id="Phobius"/>
    </source>
</evidence>
<comment type="subcellular location">
    <subcellularLocation>
        <location evidence="1">Cell membrane</location>
        <topology evidence="1">Multi-pass membrane protein</topology>
    </subcellularLocation>
</comment>
<dbReference type="SMART" id="SM00100">
    <property type="entry name" value="cNMP"/>
    <property type="match status" value="1"/>
</dbReference>
<dbReference type="SUPFAM" id="SSF90123">
    <property type="entry name" value="ABC transporter transmembrane region"/>
    <property type="match status" value="1"/>
</dbReference>
<dbReference type="PROSITE" id="PS50042">
    <property type="entry name" value="CNMP_BINDING_3"/>
    <property type="match status" value="1"/>
</dbReference>
<feature type="transmembrane region" description="Helical" evidence="6">
    <location>
        <begin position="84"/>
        <end position="104"/>
    </location>
</feature>
<evidence type="ECO:0000256" key="3">
    <source>
        <dbReference type="ARBA" id="ARBA00022989"/>
    </source>
</evidence>
<evidence type="ECO:0000259" key="9">
    <source>
        <dbReference type="PROSITE" id="PS50929"/>
    </source>
</evidence>
<dbReference type="EMBL" id="JABBNT010000003">
    <property type="protein sequence ID" value="NMM44730.1"/>
    <property type="molecule type" value="Genomic_DNA"/>
</dbReference>
<sequence>MHKSMYGFIWAYSKREQLIALTLTLVSFPFLYFSLDLPKTIINRAIKDPTEAGVDAASVPTEIVHIQIFGYDFTELIGIEVERLTYLLLLCGLFLALVCINGVFKMRINTFVGIMSERLLRRLRYILVERTLRFPLPQFQKTSSGEVVTMVTAEVEPLGGFFGDAIVLVAFQGGTFLTIIYFLFAQDPMMGLAATALVPVQGYIIPKLQRKVNLLGKERVRHVRGLSNRIGEVINGVTDVRAHANTGFILSDLSRQLGRIFWVRLEIYQRKFFMKFVNNFINQMTPFLFFAIGGYLVLYGELSIGALVAALAAYKDLAAPWKELLNWYQRLADSKIKYEQLIGQFQPPNMLPAELQENPPQEIPHLDGDIVANSLSWADEDGVRVLDSASFTLSKGQSVAVVAASGTAKDVFSRLLSRVLLPTGGSLSFAGKDADRLHESVIGARVGLVNGDATFFNGTILDNVLLGLSRLPPRDELDSEKADEERLSEIEEALASGNSPFSPSADWIDYRSAGFDSRDAVLDRITDLLDSVELREDFYALGLRLTVDPDRMEDLAAKIAMARPRINETLTARAMDDLVQTYDFDRFNTYASVGGNIIFGKATQPEWEYANWMTNPTMLAMMKKHELLKEFYDIGLRIAGLMVDLFKDVPPGHPFFDQYSFVNEELLPELKMIVRKADQENGAGDVTEEERRLITSLPFSLTVQRHRLGVIDETMQRRLVALRKDLRDCHPEVFEPGGGVESYDAARINQGLSILDNILFGRVVHGRADAWEKVGALVHEVVRDLDFEDDIIRTALNFQVGIGGGRLSTTQRQKLNLMRSLLKNPDVLILNDGLSGVDTAQRDRIMRRLRELLPQATTIWIGSSTPDGVAFDRYLELKNGRVFEASDAEQITEHTAAEKDADEREEGSADEALTAEARSLHELPLFSNLDANKLKFLAFTSERLTYNPGEVLMQQGDEGEAAYVILDGAAEVVIVSGGKEQVLFELGANKLVGELALLCDSERTATVRARKKTTALRLNREVFSEMARQDPHFAFEMTRDLGRRLILTTSELNRARNEIVSLSTSD</sequence>
<keyword evidence="3 6" id="KW-1133">Transmembrane helix</keyword>
<evidence type="ECO:0000259" key="8">
    <source>
        <dbReference type="PROSITE" id="PS50893"/>
    </source>
</evidence>
<evidence type="ECO:0000256" key="1">
    <source>
        <dbReference type="ARBA" id="ARBA00004651"/>
    </source>
</evidence>
<dbReference type="PANTHER" id="PTHR43394:SF1">
    <property type="entry name" value="ATP-BINDING CASSETTE SUB-FAMILY B MEMBER 10, MITOCHONDRIAL"/>
    <property type="match status" value="1"/>
</dbReference>
<feature type="domain" description="Cyclic nucleotide-binding" evidence="7">
    <location>
        <begin position="925"/>
        <end position="1044"/>
    </location>
</feature>
<feature type="transmembrane region" description="Helical" evidence="6">
    <location>
        <begin position="165"/>
        <end position="184"/>
    </location>
</feature>
<organism evidence="10 11">
    <name type="scientific">Pacificispira spongiicola</name>
    <dbReference type="NCBI Taxonomy" id="2729598"/>
    <lineage>
        <taxon>Bacteria</taxon>
        <taxon>Pseudomonadati</taxon>
        <taxon>Pseudomonadota</taxon>
        <taxon>Alphaproteobacteria</taxon>
        <taxon>Rhodospirillales</taxon>
        <taxon>Rhodospirillaceae</taxon>
        <taxon>Pacificispira</taxon>
    </lineage>
</organism>
<dbReference type="Pfam" id="PF00027">
    <property type="entry name" value="cNMP_binding"/>
    <property type="match status" value="1"/>
</dbReference>
<feature type="transmembrane region" description="Helical" evidence="6">
    <location>
        <begin position="287"/>
        <end position="314"/>
    </location>
</feature>
<dbReference type="GO" id="GO:0005886">
    <property type="term" value="C:plasma membrane"/>
    <property type="evidence" value="ECO:0007669"/>
    <property type="project" value="UniProtKB-SubCell"/>
</dbReference>
<dbReference type="GO" id="GO:0016887">
    <property type="term" value="F:ATP hydrolysis activity"/>
    <property type="evidence" value="ECO:0007669"/>
    <property type="project" value="InterPro"/>
</dbReference>
<name>A0A7Y0E004_9PROT</name>
<dbReference type="SUPFAM" id="SSF51206">
    <property type="entry name" value="cAMP-binding domain-like"/>
    <property type="match status" value="1"/>
</dbReference>
<keyword evidence="4 6" id="KW-0472">Membrane</keyword>
<feature type="domain" description="ABC transporter" evidence="8">
    <location>
        <begin position="370"/>
        <end position="904"/>
    </location>
</feature>
<dbReference type="InterPro" id="IPR039421">
    <property type="entry name" value="Type_1_exporter"/>
</dbReference>
<dbReference type="RefSeq" id="WP_169625130.1">
    <property type="nucleotide sequence ID" value="NZ_JABBNT010000003.1"/>
</dbReference>
<dbReference type="Proteomes" id="UP000539372">
    <property type="component" value="Unassembled WGS sequence"/>
</dbReference>
<dbReference type="InterPro" id="IPR000595">
    <property type="entry name" value="cNMP-bd_dom"/>
</dbReference>
<accession>A0A7Y0E004</accession>
<dbReference type="Gene3D" id="3.40.50.300">
    <property type="entry name" value="P-loop containing nucleotide triphosphate hydrolases"/>
    <property type="match status" value="2"/>
</dbReference>
<dbReference type="InterPro" id="IPR018490">
    <property type="entry name" value="cNMP-bd_dom_sf"/>
</dbReference>
<feature type="compositionally biased region" description="Basic and acidic residues" evidence="5">
    <location>
        <begin position="891"/>
        <end position="902"/>
    </location>
</feature>
<dbReference type="Gene3D" id="1.20.1560.10">
    <property type="entry name" value="ABC transporter type 1, transmembrane domain"/>
    <property type="match status" value="1"/>
</dbReference>
<dbReference type="PROSITE" id="PS00889">
    <property type="entry name" value="CNMP_BINDING_2"/>
    <property type="match status" value="1"/>
</dbReference>
<comment type="caution">
    <text evidence="10">The sequence shown here is derived from an EMBL/GenBank/DDBJ whole genome shotgun (WGS) entry which is preliminary data.</text>
</comment>